<gene>
    <name evidence="2" type="ORF">CWI37_0114p0020</name>
</gene>
<keyword evidence="1" id="KW-0472">Membrane</keyword>
<name>A0A4Q9LB89_9MICR</name>
<comment type="caution">
    <text evidence="2">The sequence shown here is derived from an EMBL/GenBank/DDBJ whole genome shotgun (WGS) entry which is preliminary data.</text>
</comment>
<keyword evidence="1" id="KW-0812">Transmembrane</keyword>
<dbReference type="EMBL" id="PITJ01000114">
    <property type="protein sequence ID" value="TBU04595.1"/>
    <property type="molecule type" value="Genomic_DNA"/>
</dbReference>
<sequence length="493" mass="58226">MDKKTRRRMLIIGGIFLFLAIFITYCIFSAKKRSENFQKEYEKFINSKQGALILEKCSGMINVVTTFGVEEYFQITPALSVCAKQKNIHGKILDILHSIRISQNNPREYDWAIECFDKLEYINLPYIFDIPKFKKLGQQYKVNIFTNIGLLFYRKNTLFSFFIEYIGNFNKKMINLETGFPMVEQTFDENCVDIEYYSLEYKDKYDFDCSIRYSRIPDRSKQNPLLGFLIFIMYKSHQNRLQEYFLKILDIVGVQLVTMLLTNFENFIKKAYESYEYLFYSIFLNKSSVISESDSILSKRINDIEEHKKVEDFLDFFNIIFETSIRVVFRSYLHIEKYEEEVAKEKLKNLATPIIEMMTNNSIKTRNDEKIGILKEKSVKSLANIFLNLKCWCKQVLEDQKKENKIFKKDAQNNIDGSKGVNEDIAAKLLKKKILENLPSLKEDLETISSYFFIRYKYRRNGVMTDENVMFAILDCLLRNAISSLDILLTVLQ</sequence>
<dbReference type="Proteomes" id="UP000292362">
    <property type="component" value="Unassembled WGS sequence"/>
</dbReference>
<feature type="transmembrane region" description="Helical" evidence="1">
    <location>
        <begin position="9"/>
        <end position="30"/>
    </location>
</feature>
<evidence type="ECO:0000313" key="2">
    <source>
        <dbReference type="EMBL" id="TBU04595.1"/>
    </source>
</evidence>
<keyword evidence="1" id="KW-1133">Transmembrane helix</keyword>
<protein>
    <submittedName>
        <fullName evidence="2">Uncharacterized protein</fullName>
    </submittedName>
</protein>
<dbReference type="VEuPathDB" id="MicrosporidiaDB:CWI37_0114p0020"/>
<accession>A0A4Q9LB89</accession>
<dbReference type="AlphaFoldDB" id="A0A4Q9LB89"/>
<evidence type="ECO:0000313" key="3">
    <source>
        <dbReference type="Proteomes" id="UP000292362"/>
    </source>
</evidence>
<organism evidence="2 3">
    <name type="scientific">Hamiltosporidium tvaerminnensis</name>
    <dbReference type="NCBI Taxonomy" id="1176355"/>
    <lineage>
        <taxon>Eukaryota</taxon>
        <taxon>Fungi</taxon>
        <taxon>Fungi incertae sedis</taxon>
        <taxon>Microsporidia</taxon>
        <taxon>Dubosqiidae</taxon>
        <taxon>Hamiltosporidium</taxon>
    </lineage>
</organism>
<evidence type="ECO:0000256" key="1">
    <source>
        <dbReference type="SAM" id="Phobius"/>
    </source>
</evidence>
<reference evidence="2 3" key="1">
    <citation type="submission" date="2017-12" db="EMBL/GenBank/DDBJ databases">
        <authorList>
            <person name="Pombert J.-F."/>
            <person name="Haag K.L."/>
            <person name="Ebert D."/>
        </authorList>
    </citation>
    <scope>NUCLEOTIDE SEQUENCE [LARGE SCALE GENOMIC DNA]</scope>
    <source>
        <strain evidence="2">FI-OER-3-3</strain>
    </source>
</reference>
<proteinExistence type="predicted"/>